<evidence type="ECO:0000256" key="17">
    <source>
        <dbReference type="SAM" id="SignalP"/>
    </source>
</evidence>
<reference evidence="22" key="1">
    <citation type="submission" date="2025-08" db="UniProtKB">
        <authorList>
            <consortium name="RefSeq"/>
        </authorList>
    </citation>
    <scope>IDENTIFICATION</scope>
    <source>
        <tissue evidence="22">Blood</tissue>
    </source>
</reference>
<feature type="chain" id="PRO_5026994788" description="Scavenger receptor cysteine-rich domain-containing protein DMBT1" evidence="17">
    <location>
        <begin position="24"/>
        <end position="1481"/>
    </location>
</feature>
<proteinExistence type="inferred from homology"/>
<dbReference type="PROSITE" id="PS00682">
    <property type="entry name" value="ZP_1"/>
    <property type="match status" value="1"/>
</dbReference>
<evidence type="ECO:0000256" key="12">
    <source>
        <dbReference type="ARBA" id="ARBA00030560"/>
    </source>
</evidence>
<organism evidence="21 22">
    <name type="scientific">Sapajus apella</name>
    <name type="common">Brown-capped capuchin</name>
    <name type="synonym">Cebus apella</name>
    <dbReference type="NCBI Taxonomy" id="9515"/>
    <lineage>
        <taxon>Eukaryota</taxon>
        <taxon>Metazoa</taxon>
        <taxon>Chordata</taxon>
        <taxon>Craniata</taxon>
        <taxon>Vertebrata</taxon>
        <taxon>Euteleostomi</taxon>
        <taxon>Mammalia</taxon>
        <taxon>Eutheria</taxon>
        <taxon>Euarchontoglires</taxon>
        <taxon>Primates</taxon>
        <taxon>Haplorrhini</taxon>
        <taxon>Platyrrhini</taxon>
        <taxon>Cebidae</taxon>
        <taxon>Cebinae</taxon>
        <taxon>Sapajus</taxon>
    </lineage>
</organism>
<keyword evidence="11" id="KW-0325">Glycoprotein</keyword>
<feature type="domain" description="SRCR" evidence="19">
    <location>
        <begin position="451"/>
        <end position="551"/>
    </location>
</feature>
<feature type="disulfide bond" evidence="16">
    <location>
        <begin position="223"/>
        <end position="284"/>
    </location>
</feature>
<accession>A0A6J3I790</accession>
<evidence type="ECO:0000256" key="7">
    <source>
        <dbReference type="ARBA" id="ARBA00022737"/>
    </source>
</evidence>
<dbReference type="Pfam" id="PF00530">
    <property type="entry name" value="SRCR"/>
    <property type="match status" value="7"/>
</dbReference>
<comment type="caution">
    <text evidence="15">Lacks conserved residue(s) required for the propagation of feature annotation.</text>
</comment>
<dbReference type="InterPro" id="IPR055355">
    <property type="entry name" value="ZP-C"/>
</dbReference>
<comment type="similarity">
    <text evidence="2">Belongs to the DMBT1 family.</text>
</comment>
<name>A0A6J3I790_SAPAP</name>
<feature type="domain" description="SRCR" evidence="19">
    <location>
        <begin position="582"/>
        <end position="682"/>
    </location>
</feature>
<dbReference type="FunFam" id="2.60.120.290:FF:000004">
    <property type="entry name" value="Metalloendopeptidase"/>
    <property type="match status" value="2"/>
</dbReference>
<feature type="disulfide bond" evidence="16">
    <location>
        <begin position="984"/>
        <end position="1045"/>
    </location>
</feature>
<dbReference type="Pfam" id="PF00431">
    <property type="entry name" value="CUB"/>
    <property type="match status" value="2"/>
</dbReference>
<keyword evidence="7" id="KW-0677">Repeat</keyword>
<keyword evidence="9" id="KW-0653">Protein transport</keyword>
<evidence type="ECO:0000256" key="8">
    <source>
        <dbReference type="ARBA" id="ARBA00022782"/>
    </source>
</evidence>
<keyword evidence="4" id="KW-0217">Developmental protein</keyword>
<feature type="disulfide bond" evidence="16">
    <location>
        <begin position="738"/>
        <end position="799"/>
    </location>
</feature>
<dbReference type="PRINTS" id="PR00258">
    <property type="entry name" value="SPERACTRCPTR"/>
</dbReference>
<dbReference type="GO" id="GO:0006952">
    <property type="term" value="P:defense response"/>
    <property type="evidence" value="ECO:0007669"/>
    <property type="project" value="TreeGrafter"/>
</dbReference>
<dbReference type="SUPFAM" id="SSF49854">
    <property type="entry name" value="Spermadhesin, CUB domain"/>
    <property type="match status" value="2"/>
</dbReference>
<feature type="disulfide bond" evidence="16">
    <location>
        <begin position="254"/>
        <end position="264"/>
    </location>
</feature>
<evidence type="ECO:0000256" key="1">
    <source>
        <dbReference type="ARBA" id="ARBA00004613"/>
    </source>
</evidence>
<feature type="disulfide bond" evidence="16">
    <location>
        <begin position="769"/>
        <end position="779"/>
    </location>
</feature>
<evidence type="ECO:0000256" key="4">
    <source>
        <dbReference type="ARBA" id="ARBA00022473"/>
    </source>
</evidence>
<dbReference type="GO" id="GO:0015031">
    <property type="term" value="P:protein transport"/>
    <property type="evidence" value="ECO:0007669"/>
    <property type="project" value="UniProtKB-KW"/>
</dbReference>
<feature type="disulfide bond" evidence="16">
    <location>
        <begin position="210"/>
        <end position="274"/>
    </location>
</feature>
<evidence type="ECO:0000256" key="15">
    <source>
        <dbReference type="PROSITE-ProRule" id="PRU00059"/>
    </source>
</evidence>
<evidence type="ECO:0000256" key="16">
    <source>
        <dbReference type="PROSITE-ProRule" id="PRU00196"/>
    </source>
</evidence>
<keyword evidence="5" id="KW-0964">Secreted</keyword>
<dbReference type="Gene3D" id="3.10.250.10">
    <property type="entry name" value="SRCR-like domain"/>
    <property type="match status" value="7"/>
</dbReference>
<dbReference type="SUPFAM" id="SSF56487">
    <property type="entry name" value="SRCR-like"/>
    <property type="match status" value="7"/>
</dbReference>
<dbReference type="FunFam" id="3.10.250.10:FF:000003">
    <property type="entry name" value="Deleted in malignant brain tumors 1"/>
    <property type="match status" value="7"/>
</dbReference>
<evidence type="ECO:0000256" key="2">
    <source>
        <dbReference type="ARBA" id="ARBA00009931"/>
    </source>
</evidence>
<dbReference type="InterPro" id="IPR000859">
    <property type="entry name" value="CUB_dom"/>
</dbReference>
<dbReference type="InterPro" id="IPR035914">
    <property type="entry name" value="Sperma_CUB_dom_sf"/>
</dbReference>
<dbReference type="FunFam" id="2.60.40.4100:FF:000005">
    <property type="entry name" value="Deleted in malignant brain tumors 1"/>
    <property type="match status" value="1"/>
</dbReference>
<dbReference type="GeneID" id="116554062"/>
<dbReference type="InterPro" id="IPR017977">
    <property type="entry name" value="ZP_dom_CS"/>
</dbReference>
<evidence type="ECO:0000256" key="11">
    <source>
        <dbReference type="ARBA" id="ARBA00023180"/>
    </source>
</evidence>
<dbReference type="PROSITE" id="PS01180">
    <property type="entry name" value="CUB"/>
    <property type="match status" value="2"/>
</dbReference>
<feature type="domain" description="SRCR" evidence="19">
    <location>
        <begin position="61"/>
        <end position="161"/>
    </location>
</feature>
<feature type="domain" description="CUB" evidence="18">
    <location>
        <begin position="1068"/>
        <end position="1177"/>
    </location>
</feature>
<evidence type="ECO:0000256" key="9">
    <source>
        <dbReference type="ARBA" id="ARBA00022927"/>
    </source>
</evidence>
<evidence type="ECO:0000259" key="18">
    <source>
        <dbReference type="PROSITE" id="PS01180"/>
    </source>
</evidence>
<feature type="disulfide bond" evidence="16">
    <location>
        <begin position="86"/>
        <end position="150"/>
    </location>
</feature>
<dbReference type="FunFam" id="2.60.40.3210:FF:000005">
    <property type="entry name" value="Deleted in malignant brain tumors 1"/>
    <property type="match status" value="1"/>
</dbReference>
<feature type="domain" description="SRCR" evidence="19">
    <location>
        <begin position="309"/>
        <end position="409"/>
    </location>
</feature>
<evidence type="ECO:0000259" key="19">
    <source>
        <dbReference type="PROSITE" id="PS50287"/>
    </source>
</evidence>
<feature type="disulfide bond" evidence="16">
    <location>
        <begin position="520"/>
        <end position="530"/>
    </location>
</feature>
<dbReference type="PANTHER" id="PTHR19331:SF22">
    <property type="entry name" value="DELETED IN MALIGNANT BRAIN TUMORS 1 PROTEIN"/>
    <property type="match status" value="1"/>
</dbReference>
<dbReference type="Gene3D" id="2.60.40.3210">
    <property type="entry name" value="Zona pellucida, ZP-N domain"/>
    <property type="match status" value="1"/>
</dbReference>
<feature type="disulfide bond" evidence="16">
    <location>
        <begin position="651"/>
        <end position="661"/>
    </location>
</feature>
<evidence type="ECO:0000313" key="22">
    <source>
        <dbReference type="RefSeq" id="XP_032137799.1"/>
    </source>
</evidence>
<dbReference type="InterPro" id="IPR042235">
    <property type="entry name" value="ZP-C_dom"/>
</dbReference>
<dbReference type="GO" id="GO:0030154">
    <property type="term" value="P:cell differentiation"/>
    <property type="evidence" value="ECO:0007669"/>
    <property type="project" value="UniProtKB-KW"/>
</dbReference>
<dbReference type="GO" id="GO:0031012">
    <property type="term" value="C:extracellular matrix"/>
    <property type="evidence" value="ECO:0007669"/>
    <property type="project" value="TreeGrafter"/>
</dbReference>
<feature type="disulfide bond" evidence="16">
    <location>
        <begin position="476"/>
        <end position="540"/>
    </location>
</feature>
<keyword evidence="3" id="KW-0813">Transport</keyword>
<dbReference type="Gene3D" id="2.60.40.4100">
    <property type="entry name" value="Zona pellucida, ZP-C domain"/>
    <property type="match status" value="1"/>
</dbReference>
<feature type="disulfide bond" evidence="16">
    <location>
        <begin position="607"/>
        <end position="671"/>
    </location>
</feature>
<dbReference type="InterPro" id="IPR036772">
    <property type="entry name" value="SRCR-like_dom_sf"/>
</dbReference>
<feature type="domain" description="SRCR" evidence="19">
    <location>
        <begin position="700"/>
        <end position="800"/>
    </location>
</feature>
<dbReference type="Gene3D" id="2.60.120.290">
    <property type="entry name" value="Spermadhesin, CUB domain"/>
    <property type="match status" value="2"/>
</dbReference>
<dbReference type="RefSeq" id="XP_032137799.1">
    <property type="nucleotide sequence ID" value="XM_032281908.1"/>
</dbReference>
<dbReference type="SMART" id="SM00042">
    <property type="entry name" value="CUB"/>
    <property type="match status" value="2"/>
</dbReference>
<dbReference type="Pfam" id="PF23344">
    <property type="entry name" value="ZP-N"/>
    <property type="match status" value="1"/>
</dbReference>
<dbReference type="InterPro" id="IPR055356">
    <property type="entry name" value="ZP-N"/>
</dbReference>
<feature type="disulfide bond" evidence="16">
    <location>
        <begin position="489"/>
        <end position="550"/>
    </location>
</feature>
<dbReference type="GO" id="GO:0005615">
    <property type="term" value="C:extracellular space"/>
    <property type="evidence" value="ECO:0007669"/>
    <property type="project" value="TreeGrafter"/>
</dbReference>
<comment type="subcellular location">
    <subcellularLocation>
        <location evidence="1">Secreted</location>
    </subcellularLocation>
</comment>
<evidence type="ECO:0000256" key="6">
    <source>
        <dbReference type="ARBA" id="ARBA00022729"/>
    </source>
</evidence>
<keyword evidence="6 17" id="KW-0732">Signal</keyword>
<evidence type="ECO:0000256" key="5">
    <source>
        <dbReference type="ARBA" id="ARBA00022525"/>
    </source>
</evidence>
<dbReference type="InterPro" id="IPR001507">
    <property type="entry name" value="ZP_dom"/>
</dbReference>
<dbReference type="Pfam" id="PF00100">
    <property type="entry name" value="Zona_pellucida"/>
    <property type="match status" value="1"/>
</dbReference>
<dbReference type="SMART" id="SM00202">
    <property type="entry name" value="SR"/>
    <property type="match status" value="7"/>
</dbReference>
<evidence type="ECO:0000256" key="10">
    <source>
        <dbReference type="ARBA" id="ARBA00023157"/>
    </source>
</evidence>
<dbReference type="Proteomes" id="UP000504640">
    <property type="component" value="Unplaced"/>
</dbReference>
<keyword evidence="10 16" id="KW-1015">Disulfide bond</keyword>
<evidence type="ECO:0000313" key="21">
    <source>
        <dbReference type="Proteomes" id="UP000504640"/>
    </source>
</evidence>
<dbReference type="PROSITE" id="PS00420">
    <property type="entry name" value="SRCR_1"/>
    <property type="match status" value="5"/>
</dbReference>
<protein>
    <recommendedName>
        <fullName evidence="13">Scavenger receptor cysteine-rich domain-containing protein DMBT1</fullName>
    </recommendedName>
    <alternativeName>
        <fullName evidence="14">Deleted in malignant brain tumors 1 protein</fullName>
    </alternativeName>
    <alternativeName>
        <fullName evidence="12">Hensin</fullName>
    </alternativeName>
</protein>
<feature type="disulfide bond" evidence="16">
    <location>
        <begin position="620"/>
        <end position="681"/>
    </location>
</feature>
<feature type="domain" description="ZP" evidence="20">
    <location>
        <begin position="1186"/>
        <end position="1434"/>
    </location>
</feature>
<feature type="disulfide bond" evidence="16">
    <location>
        <begin position="347"/>
        <end position="408"/>
    </location>
</feature>
<feature type="disulfide bond" evidence="16">
    <location>
        <begin position="725"/>
        <end position="789"/>
    </location>
</feature>
<evidence type="ECO:0000259" key="20">
    <source>
        <dbReference type="PROSITE" id="PS51034"/>
    </source>
</evidence>
<feature type="disulfide bond" evidence="16">
    <location>
        <begin position="334"/>
        <end position="398"/>
    </location>
</feature>
<evidence type="ECO:0000256" key="13">
    <source>
        <dbReference type="ARBA" id="ARBA00047197"/>
    </source>
</evidence>
<feature type="disulfide bond" evidence="16">
    <location>
        <begin position="99"/>
        <end position="160"/>
    </location>
</feature>
<dbReference type="InterPro" id="IPR001190">
    <property type="entry name" value="SRCR"/>
</dbReference>
<dbReference type="SMART" id="SM00241">
    <property type="entry name" value="ZP"/>
    <property type="match status" value="1"/>
</dbReference>
<dbReference type="PANTHER" id="PTHR19331">
    <property type="entry name" value="SCAVENGER RECEPTOR DOMAIN-CONTAINING"/>
    <property type="match status" value="1"/>
</dbReference>
<keyword evidence="21" id="KW-1185">Reference proteome</keyword>
<feature type="disulfide bond" evidence="16">
    <location>
        <begin position="1015"/>
        <end position="1025"/>
    </location>
</feature>
<feature type="signal peptide" evidence="17">
    <location>
        <begin position="1"/>
        <end position="23"/>
    </location>
</feature>
<dbReference type="PROSITE" id="PS51034">
    <property type="entry name" value="ZP_2"/>
    <property type="match status" value="1"/>
</dbReference>
<feature type="disulfide bond" evidence="16">
    <location>
        <begin position="971"/>
        <end position="1035"/>
    </location>
</feature>
<dbReference type="GO" id="GO:0016020">
    <property type="term" value="C:membrane"/>
    <property type="evidence" value="ECO:0007669"/>
    <property type="project" value="InterPro"/>
</dbReference>
<evidence type="ECO:0000256" key="14">
    <source>
        <dbReference type="ARBA" id="ARBA00047200"/>
    </source>
</evidence>
<keyword evidence="8" id="KW-0221">Differentiation</keyword>
<feature type="domain" description="SRCR" evidence="19">
    <location>
        <begin position="185"/>
        <end position="285"/>
    </location>
</feature>
<feature type="domain" description="CUB" evidence="18">
    <location>
        <begin position="826"/>
        <end position="937"/>
    </location>
</feature>
<gene>
    <name evidence="22" type="primary">LOC116554062</name>
</gene>
<dbReference type="CDD" id="cd00041">
    <property type="entry name" value="CUB"/>
    <property type="match status" value="2"/>
</dbReference>
<dbReference type="PROSITE" id="PS50287">
    <property type="entry name" value="SRCR_2"/>
    <property type="match status" value="7"/>
</dbReference>
<sequence length="1481" mass="162152">MGISTVILEICLLWGQVLPTGSAAVTVIDTTEAGLQEAHVITGFATEENSVPVSTSNGLALRLVNGGDPCKGRVEVRYQDSWGTVCDDYWDTNDANVVCRQLGCGWAVSAPGNARFGQGSGPIVLDDMRCSGYESYLWSCPHNGWLSHNCGHSEDAGVICSAAESDHLTTHSGWIPGTADSGLPLRLVNGGDRCQGRVEVLHQGYWGTVCDDSWDTQDTDVVCRQLGCGYSVSALGGAHFGQGSGNILLGDVHCSGREPYLSSCPHSGWYNHECGHREDAGVVCSASLFPSKAPLETTVAEGSDSGLALRLVNGGDRCQGRVEVLYQGSWGTVCDDSWDTNDANVVCRQLGCGWAMSAPGNARFGQGSGPIVLDDVRCSGYESYLWSCSHNGWFSHNCGHHEDAGVICSAAQSTLRPDTWPARTSPVLIQDTWPATASNASTAGSESSLALRLVNGDDGCQGRVEVLYRGSWGTVCDDNWDISDANVVCRQLGCGWAMSAPGNAWFGQGYGPIVLDEVRCSGHESYLWSCPHNGWLFHNCQHSEDAGVICSGFQSQSTPRPDAWPATDLPASTTGYESSLALRLVNGSDRCQGRVEVLYQGSWGTVCDDSWDTNDANVVCRQLECGWALSAPGNARFGQGYGPIVLDDVRCSGYESYLWSCPHNGWLSHNCQHSEDAGVICSASQSRSTPRPGSESSLALRLVNGSDRCHGRVEVLYQGSWGTVCDDYWDTNDANVVCRQLGCGWALSAPGNARFGQGYGPIVLDDVRCSGYESYLWNCPHNGWLSHNCHHSEDAGVICSASQINSTTTEWWHPITTATARPSSNCGGFLFNASGTFSSPSYPGYYPNNAKCVWEIEVNYGYRINLGFSNLQLEGHNSCSFDYVEIFDGSLNSSHLLGKICNDTRQIFTSSYNRMTIHFRSDISFQNIGFLAWYNSFPSDASLRLVSLNSSYGLCAGRVEVYHRGTWGTVCDDSWTIHEAEVVCRQLGCGHALSALGNAYFGSGSGPITLDDVECLGTESTLWQCRNRGWFSHNCRHHEDAGVICSGYQLSTPAPFPNISHPNTNYSCGGFLNQPSGHFSSPFYPGNYPNNANCVWDIEVQSNYRVTVIFRDVQLEGGCNYDYIEVFDGPYHSSPLIARVCDGASGSFTSSSNFMSIRFISDHSIAKRGFRAEYYSSPSNDSTNLLCLPNHMRASVSRSYLQSLGFSASDLVISNWNGYYQCRPQITPSQVIFTIPYSGCGTIKQVDNDTINYSNFLKAAVSHGIIKRRKDLLIHVSCRMLQNTWVNTMYIANDTIRVEEVQYGNFDVNISFYSSPSFLYPVTSSPYYVDLNQDLYLQAEILHSDATLALFVDTCVASPYYNDFTSLTYDLIRSGCVKDESYRPYAQPSPGIARFRFSAFHFLSRFPSVYLQCKMVVCRAYDYSSRCYRGCVVRSKRDVGSYQEKVDVVLGPIQLQTHHAKKRSLGRWSLSDSTGQRGAHP</sequence>
<evidence type="ECO:0000256" key="3">
    <source>
        <dbReference type="ARBA" id="ARBA00022448"/>
    </source>
</evidence>
<feature type="domain" description="SRCR" evidence="19">
    <location>
        <begin position="943"/>
        <end position="1046"/>
    </location>
</feature>
<feature type="disulfide bond" evidence="16">
    <location>
        <begin position="378"/>
        <end position="388"/>
    </location>
</feature>
<feature type="disulfide bond" evidence="16">
    <location>
        <begin position="130"/>
        <end position="140"/>
    </location>
</feature>